<reference evidence="2 3" key="1">
    <citation type="journal article" date="2006" name="Proc. Natl. Acad. Sci. U.S.A.">
        <title>Evolution of sensory complexity recorded in a myxobacterial genome.</title>
        <authorList>
            <person name="Goldman B.S."/>
            <person name="Nierman W.C."/>
            <person name="Kaiser D."/>
            <person name="Slater S.C."/>
            <person name="Durkin A.S."/>
            <person name="Eisen J.A."/>
            <person name="Ronning C.M."/>
            <person name="Barbazuk W.B."/>
            <person name="Blanchard M."/>
            <person name="Field C."/>
            <person name="Halling C."/>
            <person name="Hinkle G."/>
            <person name="Iartchuk O."/>
            <person name="Kim H.S."/>
            <person name="Mackenzie C."/>
            <person name="Madupu R."/>
            <person name="Miller N."/>
            <person name="Shvartsbeyn A."/>
            <person name="Sullivan S.A."/>
            <person name="Vaudin M."/>
            <person name="Wiegand R."/>
            <person name="Kaplan H.B."/>
        </authorList>
    </citation>
    <scope>NUCLEOTIDE SEQUENCE [LARGE SCALE GENOMIC DNA]</scope>
    <source>
        <strain evidence="3">DK1622</strain>
    </source>
</reference>
<dbReference type="EnsemblBacteria" id="ABF88235">
    <property type="protein sequence ID" value="ABF88235"/>
    <property type="gene ID" value="MXAN_1983"/>
</dbReference>
<dbReference type="HOGENOM" id="CLU_179278_1_0_7"/>
<evidence type="ECO:0000313" key="2">
    <source>
        <dbReference type="EMBL" id="ABF88235.1"/>
    </source>
</evidence>
<feature type="region of interest" description="Disordered" evidence="1">
    <location>
        <begin position="1"/>
        <end position="33"/>
    </location>
</feature>
<dbReference type="AlphaFoldDB" id="Q1DAV5"/>
<gene>
    <name evidence="2" type="ordered locus">MXAN_1983</name>
</gene>
<dbReference type="KEGG" id="mxa:MXAN_1983"/>
<sequence>MSDPRCTHPRSTVRWEEPMGKRTTRRSGAVPRQGRRVMPALRRTAQRARAAAGKVHLTVGEVIAAAFETSGGELVDVLAQLTSPQMTRALGRRIVVEG</sequence>
<protein>
    <submittedName>
        <fullName evidence="2">Uncharacterized protein</fullName>
    </submittedName>
</protein>
<keyword evidence="3" id="KW-1185">Reference proteome</keyword>
<evidence type="ECO:0000256" key="1">
    <source>
        <dbReference type="SAM" id="MobiDB-lite"/>
    </source>
</evidence>
<evidence type="ECO:0000313" key="3">
    <source>
        <dbReference type="Proteomes" id="UP000002402"/>
    </source>
</evidence>
<accession>Q1DAV5</accession>
<proteinExistence type="predicted"/>
<dbReference type="Proteomes" id="UP000002402">
    <property type="component" value="Chromosome"/>
</dbReference>
<dbReference type="EMBL" id="CP000113">
    <property type="protein sequence ID" value="ABF88235.1"/>
    <property type="molecule type" value="Genomic_DNA"/>
</dbReference>
<organism evidence="2 3">
    <name type="scientific">Myxococcus xanthus (strain DK1622)</name>
    <dbReference type="NCBI Taxonomy" id="246197"/>
    <lineage>
        <taxon>Bacteria</taxon>
        <taxon>Pseudomonadati</taxon>
        <taxon>Myxococcota</taxon>
        <taxon>Myxococcia</taxon>
        <taxon>Myxococcales</taxon>
        <taxon>Cystobacterineae</taxon>
        <taxon>Myxococcaceae</taxon>
        <taxon>Myxococcus</taxon>
    </lineage>
</organism>
<name>Q1DAV5_MYXXD</name>